<sequence>MAIQLYQFAISHYSEKVRWALDYKGIAYKPEFLLPGMHARTVRGLTGQKITSVPVLVDNGHAVQGSAAILDHLDAAFPEKPLLPEEPNAQASALAWEKRLDDEAGPAVRTFAYHNLLQRPKIVAPLLAAKTPFWNQYLLRLGFSRVDEIIRETMAINQKTADRARETIEKLLEEIGEVYRNGRFLAGDQFSRADLTAGALFAPLFMPPQYPVPWPKPDRLPGDLKTWTRDNDKLLAPVAKIYKENR</sequence>
<dbReference type="CDD" id="cd00299">
    <property type="entry name" value="GST_C_family"/>
    <property type="match status" value="1"/>
</dbReference>
<dbReference type="InterPro" id="IPR036282">
    <property type="entry name" value="Glutathione-S-Trfase_C_sf"/>
</dbReference>
<accession>A0ABQ3AN46</accession>
<feature type="domain" description="GST N-terminal" evidence="2">
    <location>
        <begin position="1"/>
        <end position="81"/>
    </location>
</feature>
<dbReference type="Gene3D" id="1.20.1050.10">
    <property type="match status" value="2"/>
</dbReference>
<dbReference type="SUPFAM" id="SSF52833">
    <property type="entry name" value="Thioredoxin-like"/>
    <property type="match status" value="1"/>
</dbReference>
<dbReference type="InterPro" id="IPR004045">
    <property type="entry name" value="Glutathione_S-Trfase_N"/>
</dbReference>
<dbReference type="Pfam" id="PF13417">
    <property type="entry name" value="GST_N_3"/>
    <property type="match status" value="1"/>
</dbReference>
<proteinExistence type="predicted"/>
<evidence type="ECO:0000259" key="2">
    <source>
        <dbReference type="PROSITE" id="PS50404"/>
    </source>
</evidence>
<evidence type="ECO:0000313" key="4">
    <source>
        <dbReference type="Proteomes" id="UP000601597"/>
    </source>
</evidence>
<dbReference type="PANTHER" id="PTHR42673:SF4">
    <property type="entry name" value="MALEYLACETOACETATE ISOMERASE"/>
    <property type="match status" value="1"/>
</dbReference>
<comment type="caution">
    <text evidence="3">The sequence shown here is derived from an EMBL/GenBank/DDBJ whole genome shotgun (WGS) entry which is preliminary data.</text>
</comment>
<dbReference type="CDD" id="cd00570">
    <property type="entry name" value="GST_N_family"/>
    <property type="match status" value="1"/>
</dbReference>
<gene>
    <name evidence="3" type="ORF">GCM10007071_00370</name>
</gene>
<dbReference type="Gene3D" id="3.40.30.10">
    <property type="entry name" value="Glutaredoxin"/>
    <property type="match status" value="1"/>
</dbReference>
<dbReference type="InterPro" id="IPR004046">
    <property type="entry name" value="GST_C"/>
</dbReference>
<dbReference type="PANTHER" id="PTHR42673">
    <property type="entry name" value="MALEYLACETOACETATE ISOMERASE"/>
    <property type="match status" value="1"/>
</dbReference>
<dbReference type="Pfam" id="PF00043">
    <property type="entry name" value="GST_C"/>
    <property type="match status" value="1"/>
</dbReference>
<dbReference type="EMBL" id="BMXV01000001">
    <property type="protein sequence ID" value="GGY58224.1"/>
    <property type="molecule type" value="Genomic_DNA"/>
</dbReference>
<feature type="coiled-coil region" evidence="1">
    <location>
        <begin position="154"/>
        <end position="181"/>
    </location>
</feature>
<reference evidence="4" key="1">
    <citation type="journal article" date="2019" name="Int. J. Syst. Evol. Microbiol.">
        <title>The Global Catalogue of Microorganisms (GCM) 10K type strain sequencing project: providing services to taxonomists for standard genome sequencing and annotation.</title>
        <authorList>
            <consortium name="The Broad Institute Genomics Platform"/>
            <consortium name="The Broad Institute Genome Sequencing Center for Infectious Disease"/>
            <person name="Wu L."/>
            <person name="Ma J."/>
        </authorList>
    </citation>
    <scope>NUCLEOTIDE SEQUENCE [LARGE SCALE GENOMIC DNA]</scope>
    <source>
        <strain evidence="4">KCTC 22280</strain>
    </source>
</reference>
<dbReference type="InterPro" id="IPR036249">
    <property type="entry name" value="Thioredoxin-like_sf"/>
</dbReference>
<organism evidence="3 4">
    <name type="scientific">Marinobacter zhanjiangensis</name>
    <dbReference type="NCBI Taxonomy" id="578215"/>
    <lineage>
        <taxon>Bacteria</taxon>
        <taxon>Pseudomonadati</taxon>
        <taxon>Pseudomonadota</taxon>
        <taxon>Gammaproteobacteria</taxon>
        <taxon>Pseudomonadales</taxon>
        <taxon>Marinobacteraceae</taxon>
        <taxon>Marinobacter</taxon>
    </lineage>
</organism>
<name>A0ABQ3AN46_9GAMM</name>
<protein>
    <recommendedName>
        <fullName evidence="2">GST N-terminal domain-containing protein</fullName>
    </recommendedName>
</protein>
<evidence type="ECO:0000313" key="3">
    <source>
        <dbReference type="EMBL" id="GGY58224.1"/>
    </source>
</evidence>
<dbReference type="PROSITE" id="PS50404">
    <property type="entry name" value="GST_NTER"/>
    <property type="match status" value="1"/>
</dbReference>
<dbReference type="Proteomes" id="UP000601597">
    <property type="component" value="Unassembled WGS sequence"/>
</dbReference>
<dbReference type="SUPFAM" id="SSF47616">
    <property type="entry name" value="GST C-terminal domain-like"/>
    <property type="match status" value="1"/>
</dbReference>
<evidence type="ECO:0000256" key="1">
    <source>
        <dbReference type="SAM" id="Coils"/>
    </source>
</evidence>
<keyword evidence="1" id="KW-0175">Coiled coil</keyword>
<keyword evidence="4" id="KW-1185">Reference proteome</keyword>
<dbReference type="RefSeq" id="WP_189571088.1">
    <property type="nucleotide sequence ID" value="NZ_BMXV01000001.1"/>
</dbReference>